<evidence type="ECO:0000313" key="2">
    <source>
        <dbReference type="Proteomes" id="UP000699042"/>
    </source>
</evidence>
<dbReference type="Proteomes" id="UP000699042">
    <property type="component" value="Unassembled WGS sequence"/>
</dbReference>
<gene>
    <name evidence="1" type="ORF">JMJ77_001018</name>
</gene>
<accession>A0A9P7RAG9</accession>
<proteinExistence type="predicted"/>
<name>A0A9P7RAG9_9PEZI</name>
<keyword evidence="2" id="KW-1185">Reference proteome</keyword>
<dbReference type="AlphaFoldDB" id="A0A9P7RAG9"/>
<organism evidence="1 2">
    <name type="scientific">Colletotrichum scovillei</name>
    <dbReference type="NCBI Taxonomy" id="1209932"/>
    <lineage>
        <taxon>Eukaryota</taxon>
        <taxon>Fungi</taxon>
        <taxon>Dikarya</taxon>
        <taxon>Ascomycota</taxon>
        <taxon>Pezizomycotina</taxon>
        <taxon>Sordariomycetes</taxon>
        <taxon>Hypocreomycetidae</taxon>
        <taxon>Glomerellales</taxon>
        <taxon>Glomerellaceae</taxon>
        <taxon>Colletotrichum</taxon>
        <taxon>Colletotrichum acutatum species complex</taxon>
    </lineage>
</organism>
<protein>
    <submittedName>
        <fullName evidence="1">Uncharacterized protein</fullName>
    </submittedName>
</protein>
<reference evidence="1" key="1">
    <citation type="submission" date="2021-05" db="EMBL/GenBank/DDBJ databases">
        <title>Comparative genomics of three Colletotrichum scovillei strains and genetic complementation revealed genes involved fungal growth and virulence on chili pepper.</title>
        <authorList>
            <person name="Hsieh D.-K."/>
            <person name="Chuang S.-C."/>
            <person name="Chen C.-Y."/>
            <person name="Chao Y.-T."/>
            <person name="Lu M.-Y.J."/>
            <person name="Lee M.-H."/>
            <person name="Shih M.-C."/>
        </authorList>
    </citation>
    <scope>NUCLEOTIDE SEQUENCE</scope>
    <source>
        <strain evidence="1">Coll-153</strain>
    </source>
</reference>
<dbReference type="EMBL" id="JAESDN010000003">
    <property type="protein sequence ID" value="KAG7053942.1"/>
    <property type="molecule type" value="Genomic_DNA"/>
</dbReference>
<comment type="caution">
    <text evidence="1">The sequence shown here is derived from an EMBL/GenBank/DDBJ whole genome shotgun (WGS) entry which is preliminary data.</text>
</comment>
<evidence type="ECO:0000313" key="1">
    <source>
        <dbReference type="EMBL" id="KAG7053942.1"/>
    </source>
</evidence>
<sequence>MRLTVFDTRRNLVSYPVLDEGFLSLPASGTARYAWPWISTRWNKSGSGIPGVCRNSLSSM</sequence>